<dbReference type="AlphaFoldDB" id="A0A254TG16"/>
<keyword evidence="11" id="KW-1185">Reference proteome</keyword>
<dbReference type="PANTHER" id="PTHR11795:SF445">
    <property type="entry name" value="AMINO ACID ABC TRANSPORTER PERMEASE PROTEIN"/>
    <property type="match status" value="1"/>
</dbReference>
<protein>
    <submittedName>
        <fullName evidence="10">Amino acid ABC transporter permease</fullName>
    </submittedName>
</protein>
<evidence type="ECO:0000256" key="9">
    <source>
        <dbReference type="SAM" id="Phobius"/>
    </source>
</evidence>
<evidence type="ECO:0000256" key="8">
    <source>
        <dbReference type="ARBA" id="ARBA00037998"/>
    </source>
</evidence>
<keyword evidence="3" id="KW-1003">Cell membrane</keyword>
<feature type="transmembrane region" description="Helical" evidence="9">
    <location>
        <begin position="192"/>
        <end position="213"/>
    </location>
</feature>
<dbReference type="GO" id="GO:0022857">
    <property type="term" value="F:transmembrane transporter activity"/>
    <property type="evidence" value="ECO:0007669"/>
    <property type="project" value="InterPro"/>
</dbReference>
<keyword evidence="5" id="KW-0029">Amino-acid transport</keyword>
<dbReference type="InterPro" id="IPR001851">
    <property type="entry name" value="ABC_transp_permease"/>
</dbReference>
<accession>A0A254TG16</accession>
<evidence type="ECO:0000256" key="4">
    <source>
        <dbReference type="ARBA" id="ARBA00022692"/>
    </source>
</evidence>
<evidence type="ECO:0000256" key="7">
    <source>
        <dbReference type="ARBA" id="ARBA00023136"/>
    </source>
</evidence>
<organism evidence="10 11">
    <name type="scientific">Noviherbaspirillum denitrificans</name>
    <dbReference type="NCBI Taxonomy" id="1968433"/>
    <lineage>
        <taxon>Bacteria</taxon>
        <taxon>Pseudomonadati</taxon>
        <taxon>Pseudomonadota</taxon>
        <taxon>Betaproteobacteria</taxon>
        <taxon>Burkholderiales</taxon>
        <taxon>Oxalobacteraceae</taxon>
        <taxon>Noviherbaspirillum</taxon>
    </lineage>
</organism>
<dbReference type="RefSeq" id="WP_088706380.1">
    <property type="nucleotide sequence ID" value="NZ_LSTO01000001.1"/>
</dbReference>
<evidence type="ECO:0000256" key="3">
    <source>
        <dbReference type="ARBA" id="ARBA00022475"/>
    </source>
</evidence>
<reference evidence="10 11" key="1">
    <citation type="submission" date="2016-02" db="EMBL/GenBank/DDBJ databases">
        <authorList>
            <person name="Wen L."/>
            <person name="He K."/>
            <person name="Yang H."/>
        </authorList>
    </citation>
    <scope>NUCLEOTIDE SEQUENCE [LARGE SCALE GENOMIC DNA]</scope>
    <source>
        <strain evidence="10 11">TSA40</strain>
    </source>
</reference>
<evidence type="ECO:0000256" key="1">
    <source>
        <dbReference type="ARBA" id="ARBA00004651"/>
    </source>
</evidence>
<dbReference type="PANTHER" id="PTHR11795">
    <property type="entry name" value="BRANCHED-CHAIN AMINO ACID TRANSPORT SYSTEM PERMEASE PROTEIN LIVH"/>
    <property type="match status" value="1"/>
</dbReference>
<dbReference type="OrthoDB" id="9807115at2"/>
<dbReference type="EMBL" id="LSTO01000001">
    <property type="protein sequence ID" value="OWW19473.1"/>
    <property type="molecule type" value="Genomic_DNA"/>
</dbReference>
<feature type="transmembrane region" description="Helical" evidence="9">
    <location>
        <begin position="225"/>
        <end position="249"/>
    </location>
</feature>
<keyword evidence="6 9" id="KW-1133">Transmembrane helix</keyword>
<keyword evidence="7 9" id="KW-0472">Membrane</keyword>
<feature type="transmembrane region" description="Helical" evidence="9">
    <location>
        <begin position="59"/>
        <end position="79"/>
    </location>
</feature>
<name>A0A254TG16_9BURK</name>
<gene>
    <name evidence="10" type="ORF">AYR66_08075</name>
</gene>
<evidence type="ECO:0000256" key="5">
    <source>
        <dbReference type="ARBA" id="ARBA00022970"/>
    </source>
</evidence>
<sequence>MLFLELTAQGLVQGSIYALVALGLTLVYGLLRILHVAHAALFTLGGYLGVMVTNATGSLTLGFIAAMGAAGMAGVAMYRACYEPILKQPPFVALIASIGLYIAFEELFRIIFGAAGLSYQAPPLQEQVALFGGLQFKQAELLVMLGTAVIIGVLGYLQNKTRVGVACQATVSDPQMAESFGIKLRQVRDINFFVGSALAGFAGVWVALLNNLVEPTMGSVPSYKGLAIIVLGGMGSVRGTLLAALVLGIVESFGTIYLGKLLDRNAIAFAFLIAVLMVRPQGLFARR</sequence>
<dbReference type="CDD" id="cd06582">
    <property type="entry name" value="TM_PBP1_LivH_like"/>
    <property type="match status" value="1"/>
</dbReference>
<dbReference type="GO" id="GO:0005886">
    <property type="term" value="C:plasma membrane"/>
    <property type="evidence" value="ECO:0007669"/>
    <property type="project" value="UniProtKB-SubCell"/>
</dbReference>
<evidence type="ECO:0000256" key="6">
    <source>
        <dbReference type="ARBA" id="ARBA00022989"/>
    </source>
</evidence>
<comment type="similarity">
    <text evidence="8">Belongs to the binding-protein-dependent transport system permease family. LivHM subfamily.</text>
</comment>
<dbReference type="InterPro" id="IPR052157">
    <property type="entry name" value="BCAA_transport_permease"/>
</dbReference>
<comment type="subcellular location">
    <subcellularLocation>
        <location evidence="1">Cell membrane</location>
        <topology evidence="1">Multi-pass membrane protein</topology>
    </subcellularLocation>
</comment>
<keyword evidence="2" id="KW-0813">Transport</keyword>
<comment type="caution">
    <text evidence="10">The sequence shown here is derived from an EMBL/GenBank/DDBJ whole genome shotgun (WGS) entry which is preliminary data.</text>
</comment>
<proteinExistence type="inferred from homology"/>
<dbReference type="Pfam" id="PF02653">
    <property type="entry name" value="BPD_transp_2"/>
    <property type="match status" value="1"/>
</dbReference>
<evidence type="ECO:0000313" key="11">
    <source>
        <dbReference type="Proteomes" id="UP000197535"/>
    </source>
</evidence>
<dbReference type="Proteomes" id="UP000197535">
    <property type="component" value="Unassembled WGS sequence"/>
</dbReference>
<feature type="transmembrane region" description="Helical" evidence="9">
    <location>
        <begin position="12"/>
        <end position="31"/>
    </location>
</feature>
<feature type="transmembrane region" description="Helical" evidence="9">
    <location>
        <begin position="261"/>
        <end position="278"/>
    </location>
</feature>
<evidence type="ECO:0000256" key="2">
    <source>
        <dbReference type="ARBA" id="ARBA00022448"/>
    </source>
</evidence>
<keyword evidence="4 9" id="KW-0812">Transmembrane</keyword>
<feature type="transmembrane region" description="Helical" evidence="9">
    <location>
        <begin position="91"/>
        <end position="119"/>
    </location>
</feature>
<feature type="transmembrane region" description="Helical" evidence="9">
    <location>
        <begin position="36"/>
        <end position="53"/>
    </location>
</feature>
<evidence type="ECO:0000313" key="10">
    <source>
        <dbReference type="EMBL" id="OWW19473.1"/>
    </source>
</evidence>
<dbReference type="GO" id="GO:0006865">
    <property type="term" value="P:amino acid transport"/>
    <property type="evidence" value="ECO:0007669"/>
    <property type="project" value="UniProtKB-KW"/>
</dbReference>
<feature type="transmembrane region" description="Helical" evidence="9">
    <location>
        <begin position="139"/>
        <end position="157"/>
    </location>
</feature>